<keyword evidence="2" id="KW-0812">Transmembrane</keyword>
<dbReference type="AlphaFoldDB" id="A0A8A2U8I2"/>
<evidence type="ECO:0000259" key="3">
    <source>
        <dbReference type="Pfam" id="PF13559"/>
    </source>
</evidence>
<keyword evidence="2" id="KW-0472">Membrane</keyword>
<dbReference type="KEGG" id="hlo:J0X27_16425"/>
<keyword evidence="5" id="KW-1185">Reference proteome</keyword>
<gene>
    <name evidence="4" type="ORF">J0X27_16425</name>
</gene>
<dbReference type="GeneID" id="63185363"/>
<dbReference type="RefSeq" id="WP_207270222.1">
    <property type="nucleotide sequence ID" value="NZ_CP071463.1"/>
</dbReference>
<dbReference type="Pfam" id="PF13559">
    <property type="entry name" value="DUF4129"/>
    <property type="match status" value="1"/>
</dbReference>
<feature type="transmembrane region" description="Helical" evidence="2">
    <location>
        <begin position="304"/>
        <end position="329"/>
    </location>
</feature>
<evidence type="ECO:0000313" key="4">
    <source>
        <dbReference type="EMBL" id="QSW85011.1"/>
    </source>
</evidence>
<reference evidence="4 5" key="1">
    <citation type="journal article" date="2006" name="Int. J. Syst. Evol. Microbiol.">
        <title>Haloterrigena longa sp. nov. and Haloterrigena limicola sp. nov., extremely halophilic archaea isolated from a salt lake.</title>
        <authorList>
            <person name="Cui H.L."/>
            <person name="Tohty D."/>
            <person name="Zhou P.J."/>
            <person name="Liu S.J."/>
        </authorList>
    </citation>
    <scope>NUCLEOTIDE SEQUENCE [LARGE SCALE GENOMIC DNA]</scope>
    <source>
        <strain evidence="4 5">ABH32</strain>
    </source>
</reference>
<dbReference type="InterPro" id="IPR025403">
    <property type="entry name" value="TgpA-like_C"/>
</dbReference>
<feature type="region of interest" description="Disordered" evidence="1">
    <location>
        <begin position="439"/>
        <end position="467"/>
    </location>
</feature>
<evidence type="ECO:0000313" key="5">
    <source>
        <dbReference type="Proteomes" id="UP000663191"/>
    </source>
</evidence>
<dbReference type="Proteomes" id="UP000663191">
    <property type="component" value="Chromosome"/>
</dbReference>
<name>A0A8A2U8I2_9EURY</name>
<dbReference type="EMBL" id="CP071463">
    <property type="protein sequence ID" value="QSW85011.1"/>
    <property type="molecule type" value="Genomic_DNA"/>
</dbReference>
<feature type="transmembrane region" description="Helical" evidence="2">
    <location>
        <begin position="341"/>
        <end position="363"/>
    </location>
</feature>
<protein>
    <submittedName>
        <fullName evidence="4">DUF4129 domain-containing protein</fullName>
    </submittedName>
</protein>
<keyword evidence="2" id="KW-1133">Transmembrane helix</keyword>
<evidence type="ECO:0000256" key="2">
    <source>
        <dbReference type="SAM" id="Phobius"/>
    </source>
</evidence>
<feature type="region of interest" description="Disordered" evidence="1">
    <location>
        <begin position="31"/>
        <end position="76"/>
    </location>
</feature>
<proteinExistence type="predicted"/>
<accession>A0A8A2U8I2</accession>
<dbReference type="OrthoDB" id="206550at2157"/>
<feature type="domain" description="Protein-glutamine gamma-glutamyltransferase-like C-terminal" evidence="3">
    <location>
        <begin position="473"/>
        <end position="540"/>
    </location>
</feature>
<sequence>MTGTRRFLFVVGCLCCLLAVASALPAADPRVEGPGEAGGEPIAGDWESIDETPEFETNPAPDTNETTDERDREPNDDDEIEIEGAVEPGNEVTVDIGHVGHFDEGTIAVNGENVTSSDMFGNGNITVPYAEEMTVSVPDENRSRTVDVRTDATLETHGGAAPAHDLEISAAVGSTPVPDATVRRDGEAVATTDEDGHANVTLPETARDVDLRVERGPVTATRTVDVAEPTVRFVSPLLFPGMPAPVQVSADGDAVSDATVRLENGGTATTGADGKARLWLPVGDEATVTVDVGAETATATVGNLYLRLTAVVVLVPGFCIGGVLTYLRVVAARERHRGDAWAGFFVALAAFFDGLVEAFARFLRTLGGGNWPSLSLPVPSVSFPTPSIPRLEFGGFGRGFPALPSIGRAFGTLPSLGSSGLLGWSSNGSERSVLGELLGSSTAESDESNDSEGGGPTLAAEPLTPRGPRAEVRAAWHTFLDRLGVEDRETTTPGEVARDALAAGFPADRVDRLVGIVRDIEYGGHEPSPDRVAAVRATVRELLESDSDEEGST</sequence>
<evidence type="ECO:0000256" key="1">
    <source>
        <dbReference type="SAM" id="MobiDB-lite"/>
    </source>
</evidence>
<organism evidence="4 5">
    <name type="scientific">Natrinema longum</name>
    <dbReference type="NCBI Taxonomy" id="370324"/>
    <lineage>
        <taxon>Archaea</taxon>
        <taxon>Methanobacteriati</taxon>
        <taxon>Methanobacteriota</taxon>
        <taxon>Stenosarchaea group</taxon>
        <taxon>Halobacteria</taxon>
        <taxon>Halobacteriales</taxon>
        <taxon>Natrialbaceae</taxon>
        <taxon>Natrinema</taxon>
    </lineage>
</organism>